<dbReference type="InterPro" id="IPR001002">
    <property type="entry name" value="Chitin-bd_1"/>
</dbReference>
<reference evidence="12 13" key="1">
    <citation type="journal article" date="2017" name="G3 (Bethesda)">
        <title>First Draft Genome Sequence of the Pathogenic Fungus Lomentospora prolificans (Formerly Scedosporium prolificans).</title>
        <authorList>
            <person name="Luo R."/>
            <person name="Zimin A."/>
            <person name="Workman R."/>
            <person name="Fan Y."/>
            <person name="Pertea G."/>
            <person name="Grossman N."/>
            <person name="Wear M.P."/>
            <person name="Jia B."/>
            <person name="Miller H."/>
            <person name="Casadevall A."/>
            <person name="Timp W."/>
            <person name="Zhang S.X."/>
            <person name="Salzberg S.L."/>
        </authorList>
    </citation>
    <scope>NUCLEOTIDE SEQUENCE [LARGE SCALE GENOMIC DNA]</scope>
    <source>
        <strain evidence="12 13">JHH-5317</strain>
    </source>
</reference>
<dbReference type="SUPFAM" id="SSF88713">
    <property type="entry name" value="Glycoside hydrolase/deacetylase"/>
    <property type="match status" value="1"/>
</dbReference>
<dbReference type="STRING" id="41688.A0A2N3NJ75"/>
<dbReference type="GO" id="GO:0005975">
    <property type="term" value="P:carbohydrate metabolic process"/>
    <property type="evidence" value="ECO:0007669"/>
    <property type="project" value="InterPro"/>
</dbReference>
<keyword evidence="5" id="KW-0378">Hydrolase</keyword>
<dbReference type="SUPFAM" id="SSF57016">
    <property type="entry name" value="Plant lectins/antimicrobial peptides"/>
    <property type="match status" value="1"/>
</dbReference>
<dbReference type="GO" id="GO:0008061">
    <property type="term" value="F:chitin binding"/>
    <property type="evidence" value="ECO:0007669"/>
    <property type="project" value="UniProtKB-UniRule"/>
</dbReference>
<dbReference type="FunCoup" id="A0A2N3NJ75">
    <property type="interactions" value="33"/>
</dbReference>
<evidence type="ECO:0000259" key="10">
    <source>
        <dbReference type="PROSITE" id="PS50941"/>
    </source>
</evidence>
<evidence type="ECO:0000256" key="1">
    <source>
        <dbReference type="ARBA" id="ARBA00001941"/>
    </source>
</evidence>
<dbReference type="VEuPathDB" id="FungiDB:jhhlp_000697"/>
<dbReference type="OrthoDB" id="407355at2759"/>
<comment type="cofactor">
    <cofactor evidence="1">
        <name>Co(2+)</name>
        <dbReference type="ChEBI" id="CHEBI:48828"/>
    </cofactor>
</comment>
<dbReference type="PANTHER" id="PTHR46471:SF2">
    <property type="entry name" value="CHITIN DEACETYLASE-RELATED"/>
    <property type="match status" value="1"/>
</dbReference>
<protein>
    <recommendedName>
        <fullName evidence="14">NodB homology domain-containing protein</fullName>
    </recommendedName>
</protein>
<evidence type="ECO:0000256" key="7">
    <source>
        <dbReference type="ARBA" id="ARBA00023285"/>
    </source>
</evidence>
<keyword evidence="7" id="KW-0170">Cobalt</keyword>
<dbReference type="InterPro" id="IPR002509">
    <property type="entry name" value="NODB_dom"/>
</dbReference>
<feature type="signal peptide" evidence="9">
    <location>
        <begin position="1"/>
        <end position="17"/>
    </location>
</feature>
<dbReference type="CDD" id="cd11618">
    <property type="entry name" value="ChtBD1_1"/>
    <property type="match status" value="1"/>
</dbReference>
<keyword evidence="2 8" id="KW-0147">Chitin-binding</keyword>
<comment type="caution">
    <text evidence="12">The sequence shown here is derived from an EMBL/GenBank/DDBJ whole genome shotgun (WGS) entry which is preliminary data.</text>
</comment>
<keyword evidence="8" id="KW-1015">Disulfide bond</keyword>
<organism evidence="12 13">
    <name type="scientific">Lomentospora prolificans</name>
    <dbReference type="NCBI Taxonomy" id="41688"/>
    <lineage>
        <taxon>Eukaryota</taxon>
        <taxon>Fungi</taxon>
        <taxon>Dikarya</taxon>
        <taxon>Ascomycota</taxon>
        <taxon>Pezizomycotina</taxon>
        <taxon>Sordariomycetes</taxon>
        <taxon>Hypocreomycetidae</taxon>
        <taxon>Microascales</taxon>
        <taxon>Microascaceae</taxon>
        <taxon>Lomentospora</taxon>
    </lineage>
</organism>
<evidence type="ECO:0000256" key="4">
    <source>
        <dbReference type="ARBA" id="ARBA00022729"/>
    </source>
</evidence>
<evidence type="ECO:0000259" key="11">
    <source>
        <dbReference type="PROSITE" id="PS51677"/>
    </source>
</evidence>
<evidence type="ECO:0000313" key="13">
    <source>
        <dbReference type="Proteomes" id="UP000233524"/>
    </source>
</evidence>
<evidence type="ECO:0000256" key="6">
    <source>
        <dbReference type="ARBA" id="ARBA00023277"/>
    </source>
</evidence>
<name>A0A2N3NJ75_9PEZI</name>
<keyword evidence="3" id="KW-0479">Metal-binding</keyword>
<accession>A0A2N3NJ75</accession>
<feature type="domain" description="NodB homology" evidence="11">
    <location>
        <begin position="41"/>
        <end position="225"/>
    </location>
</feature>
<evidence type="ECO:0000256" key="2">
    <source>
        <dbReference type="ARBA" id="ARBA00022669"/>
    </source>
</evidence>
<sequence>MSARFLLAAFMAGAAIANPFSNIEARKLPFGTAIFQCTEPDTIALTFDDGPYIYTADILDMFNAAGAKGTFFLNGHNWGYMTDHKSTVQRMLAEGHQIGHHTWSHPNLADLDADEIADEMIELEDALIGVIGKFPTYMRPPFFSYTDATLQTLGELGYHVIHANIDTNDWSFQNECLIENAVKMFEEGVSRGGSIVLAHDVHLLTAYTLVPAMLQMVKDRGLRAVTVGECLGDPEANWYRTHRDGHTPPPPPIGGPGPNGICGGPNQYTCEMEGYPCCSQFGYCGNTPDHCEAGCNPEFGWCSPL</sequence>
<proteinExistence type="predicted"/>
<feature type="disulfide bond" evidence="8">
    <location>
        <begin position="277"/>
        <end position="291"/>
    </location>
</feature>
<dbReference type="EMBL" id="NLAX01000003">
    <property type="protein sequence ID" value="PKS12490.1"/>
    <property type="molecule type" value="Genomic_DNA"/>
</dbReference>
<keyword evidence="6" id="KW-0119">Carbohydrate metabolism</keyword>
<comment type="caution">
    <text evidence="8">Lacks conserved residue(s) required for the propagation of feature annotation.</text>
</comment>
<dbReference type="Pfam" id="PF01522">
    <property type="entry name" value="Polysacc_deac_1"/>
    <property type="match status" value="1"/>
</dbReference>
<dbReference type="InterPro" id="IPR036861">
    <property type="entry name" value="Endochitinase-like_sf"/>
</dbReference>
<dbReference type="PANTHER" id="PTHR46471">
    <property type="entry name" value="CHITIN DEACETYLASE"/>
    <property type="match status" value="1"/>
</dbReference>
<dbReference type="PROSITE" id="PS50941">
    <property type="entry name" value="CHIT_BIND_I_2"/>
    <property type="match status" value="1"/>
</dbReference>
<evidence type="ECO:0000256" key="8">
    <source>
        <dbReference type="PROSITE-ProRule" id="PRU00261"/>
    </source>
</evidence>
<evidence type="ECO:0000256" key="9">
    <source>
        <dbReference type="SAM" id="SignalP"/>
    </source>
</evidence>
<gene>
    <name evidence="12" type="ORF">jhhlp_000697</name>
</gene>
<dbReference type="GO" id="GO:0046872">
    <property type="term" value="F:metal ion binding"/>
    <property type="evidence" value="ECO:0007669"/>
    <property type="project" value="UniProtKB-KW"/>
</dbReference>
<evidence type="ECO:0000313" key="12">
    <source>
        <dbReference type="EMBL" id="PKS12490.1"/>
    </source>
</evidence>
<dbReference type="Gene3D" id="3.30.60.10">
    <property type="entry name" value="Endochitinase-like"/>
    <property type="match status" value="1"/>
</dbReference>
<dbReference type="InterPro" id="IPR011330">
    <property type="entry name" value="Glyco_hydro/deAcase_b/a-brl"/>
</dbReference>
<dbReference type="Proteomes" id="UP000233524">
    <property type="component" value="Unassembled WGS sequence"/>
</dbReference>
<feature type="chain" id="PRO_5014691053" description="NodB homology domain-containing protein" evidence="9">
    <location>
        <begin position="18"/>
        <end position="305"/>
    </location>
</feature>
<keyword evidence="4 9" id="KW-0732">Signal</keyword>
<dbReference type="PROSITE" id="PS51677">
    <property type="entry name" value="NODB"/>
    <property type="match status" value="1"/>
</dbReference>
<keyword evidence="13" id="KW-1185">Reference proteome</keyword>
<evidence type="ECO:0000256" key="3">
    <source>
        <dbReference type="ARBA" id="ARBA00022723"/>
    </source>
</evidence>
<dbReference type="CDD" id="cd10951">
    <property type="entry name" value="CE4_ClCDA_like"/>
    <property type="match status" value="1"/>
</dbReference>
<evidence type="ECO:0008006" key="14">
    <source>
        <dbReference type="Google" id="ProtNLM"/>
    </source>
</evidence>
<dbReference type="AlphaFoldDB" id="A0A2N3NJ75"/>
<evidence type="ECO:0000256" key="5">
    <source>
        <dbReference type="ARBA" id="ARBA00022801"/>
    </source>
</evidence>
<dbReference type="InParanoid" id="A0A2N3NJ75"/>
<dbReference type="Gene3D" id="3.20.20.370">
    <property type="entry name" value="Glycoside hydrolase/deacetylase"/>
    <property type="match status" value="1"/>
</dbReference>
<feature type="domain" description="Chitin-binding type-1" evidence="10">
    <location>
        <begin position="259"/>
        <end position="304"/>
    </location>
</feature>
<dbReference type="GO" id="GO:0016810">
    <property type="term" value="F:hydrolase activity, acting on carbon-nitrogen (but not peptide) bonds"/>
    <property type="evidence" value="ECO:0007669"/>
    <property type="project" value="InterPro"/>
</dbReference>